<reference evidence="1 2" key="1">
    <citation type="submission" date="2019-04" db="EMBL/GenBank/DDBJ databases">
        <authorList>
            <consortium name="DOE Joint Genome Institute"/>
            <person name="Mondo S."/>
            <person name="Kjaerbolling I."/>
            <person name="Vesth T."/>
            <person name="Frisvad J.C."/>
            <person name="Nybo J.L."/>
            <person name="Theobald S."/>
            <person name="Kildgaard S."/>
            <person name="Isbrandt T."/>
            <person name="Kuo A."/>
            <person name="Sato A."/>
            <person name="Lyhne E.K."/>
            <person name="Kogle M.E."/>
            <person name="Wiebenga A."/>
            <person name="Kun R.S."/>
            <person name="Lubbers R.J."/>
            <person name="Makela M.R."/>
            <person name="Barry K."/>
            <person name="Chovatia M."/>
            <person name="Clum A."/>
            <person name="Daum C."/>
            <person name="Haridas S."/>
            <person name="He G."/>
            <person name="LaButti K."/>
            <person name="Lipzen A."/>
            <person name="Riley R."/>
            <person name="Salamov A."/>
            <person name="Simmons B.A."/>
            <person name="Magnuson J.K."/>
            <person name="Henrissat B."/>
            <person name="Mortensen U.H."/>
            <person name="Larsen T.O."/>
            <person name="Devries R.P."/>
            <person name="Grigoriev I.V."/>
            <person name="Machida M."/>
            <person name="Baker S.E."/>
            <person name="Andersen M.R."/>
            <person name="Cantor M.N."/>
            <person name="Hua S.X."/>
        </authorList>
    </citation>
    <scope>NUCLEOTIDE SEQUENCE [LARGE SCALE GENOMIC DNA]</scope>
    <source>
        <strain evidence="1 2">CBS 119388</strain>
    </source>
</reference>
<keyword evidence="2" id="KW-1185">Reference proteome</keyword>
<accession>A0A5N7DPF9</accession>
<dbReference type="RefSeq" id="XP_031944677.1">
    <property type="nucleotide sequence ID" value="XM_032081115.1"/>
</dbReference>
<name>A0A5N7DPF9_9EURO</name>
<organism evidence="1 2">
    <name type="scientific">Aspergillus pseudonomiae</name>
    <dbReference type="NCBI Taxonomy" id="1506151"/>
    <lineage>
        <taxon>Eukaryota</taxon>
        <taxon>Fungi</taxon>
        <taxon>Dikarya</taxon>
        <taxon>Ascomycota</taxon>
        <taxon>Pezizomycotina</taxon>
        <taxon>Eurotiomycetes</taxon>
        <taxon>Eurotiomycetidae</taxon>
        <taxon>Eurotiales</taxon>
        <taxon>Aspergillaceae</taxon>
        <taxon>Aspergillus</taxon>
        <taxon>Aspergillus subgen. Circumdati</taxon>
    </lineage>
</organism>
<evidence type="ECO:0000313" key="2">
    <source>
        <dbReference type="Proteomes" id="UP000325579"/>
    </source>
</evidence>
<dbReference type="Proteomes" id="UP000325579">
    <property type="component" value="Unassembled WGS sequence"/>
</dbReference>
<sequence length="346" mass="39818">MLSLLDLPLELRELIIELVLNSQRMPPAAPSQSNRGDFRDIKYRAWRHDIYYERRQSHCPNNASGLILTNHQLSEETLAALDRISSTPYILDLSVLHEVELYPTWLSVPRLTHRVSTLLVNVRLFGHILSRAAARSQVGAGGHLGFQWSFYALLERFLRYGPVDEKTSRREVGPSSASPMYADRDVTVKTLVLDFQSAESELSFPPDEVDYPWWRDRHHLRDPLPGTQTGVAFELSNHKARPEWFAKYLLGYIYGLLGMGYHTAEYGKILYERIGTIKVLVNGEPNAEIDLAGPLARLHFSHVRDTFGHVSTERRLSAFWDWKKETLARREQLGFRVVWLHDPDFA</sequence>
<gene>
    <name evidence="1" type="ORF">BDV37DRAFT_240882</name>
</gene>
<dbReference type="AlphaFoldDB" id="A0A5N7DPF9"/>
<protein>
    <recommendedName>
        <fullName evidence="3">F-box domain-containing protein</fullName>
    </recommendedName>
</protein>
<proteinExistence type="predicted"/>
<evidence type="ECO:0000313" key="1">
    <source>
        <dbReference type="EMBL" id="KAE8407358.1"/>
    </source>
</evidence>
<evidence type="ECO:0008006" key="3">
    <source>
        <dbReference type="Google" id="ProtNLM"/>
    </source>
</evidence>
<dbReference type="EMBL" id="ML736748">
    <property type="protein sequence ID" value="KAE8407358.1"/>
    <property type="molecule type" value="Genomic_DNA"/>
</dbReference>
<dbReference type="GeneID" id="43665806"/>
<dbReference type="OrthoDB" id="2823490at2759"/>